<evidence type="ECO:0000256" key="5">
    <source>
        <dbReference type="ARBA" id="ARBA00023242"/>
    </source>
</evidence>
<evidence type="ECO:0000313" key="7">
    <source>
        <dbReference type="EMBL" id="URE46772.1"/>
    </source>
</evidence>
<evidence type="ECO:0000259" key="6">
    <source>
        <dbReference type="SMART" id="SM00774"/>
    </source>
</evidence>
<evidence type="ECO:0000256" key="4">
    <source>
        <dbReference type="ARBA" id="ARBA00023163"/>
    </source>
</evidence>
<dbReference type="Gene3D" id="2.20.25.80">
    <property type="entry name" value="WRKY domain"/>
    <property type="match status" value="1"/>
</dbReference>
<gene>
    <name evidence="7" type="ORF">MUK42_25657</name>
</gene>
<dbReference type="Proteomes" id="UP001055439">
    <property type="component" value="Chromosome 9"/>
</dbReference>
<proteinExistence type="predicted"/>
<keyword evidence="3" id="KW-0238">DNA-binding</keyword>
<dbReference type="OrthoDB" id="777183at2759"/>
<sequence>MRATSLSRIHAHMSLVLAAFRRLQKGLCSSHGLSYLTPHSLVPCEVGRDQGEMFHPAAAAACGVLLNQGWVGSPEIMVTSHMGFDLRASPPLPLLGSPRFAGGGVAASHPRGNLLPCPTKHGDGNHPAQLGASSSSNVWPWPEEDALNEKELLAGNKKKRKKKNSTVFNENMVSNLSIGATRKKKLKVRKKLREPRFCFQTQSDVDVLDDGYKWRKYGQKVVKDTQHPRYICMLI</sequence>
<evidence type="ECO:0000256" key="1">
    <source>
        <dbReference type="ARBA" id="ARBA00004123"/>
    </source>
</evidence>
<dbReference type="PANTHER" id="PTHR31221">
    <property type="entry name" value="WRKY TRANSCRIPTION FACTOR PROTEIN 1-RELATED"/>
    <property type="match status" value="1"/>
</dbReference>
<dbReference type="GO" id="GO:0003700">
    <property type="term" value="F:DNA-binding transcription factor activity"/>
    <property type="evidence" value="ECO:0007669"/>
    <property type="project" value="InterPro"/>
</dbReference>
<dbReference type="InterPro" id="IPR003657">
    <property type="entry name" value="WRKY_dom"/>
</dbReference>
<dbReference type="EMBL" id="CP097511">
    <property type="protein sequence ID" value="URE46772.1"/>
    <property type="molecule type" value="Genomic_DNA"/>
</dbReference>
<reference evidence="7" key="1">
    <citation type="submission" date="2022-05" db="EMBL/GenBank/DDBJ databases">
        <title>The Musa troglodytarum L. genome provides insights into the mechanism of non-climacteric behaviour and enrichment of carotenoids.</title>
        <authorList>
            <person name="Wang J."/>
        </authorList>
    </citation>
    <scope>NUCLEOTIDE SEQUENCE</scope>
    <source>
        <tissue evidence="7">Leaf</tissue>
    </source>
</reference>
<accession>A0A9E7ICY3</accession>
<feature type="domain" description="WRKY" evidence="6">
    <location>
        <begin position="208"/>
        <end position="235"/>
    </location>
</feature>
<keyword evidence="4" id="KW-0804">Transcription</keyword>
<name>A0A9E7ICY3_9LILI</name>
<dbReference type="PANTHER" id="PTHR31221:SF17">
    <property type="entry name" value="WRKY TRANSCRIPTION FACTOR 13-RELATED"/>
    <property type="match status" value="1"/>
</dbReference>
<keyword evidence="5" id="KW-0539">Nucleus</keyword>
<dbReference type="GO" id="GO:0005634">
    <property type="term" value="C:nucleus"/>
    <property type="evidence" value="ECO:0007669"/>
    <property type="project" value="UniProtKB-SubCell"/>
</dbReference>
<dbReference type="Pfam" id="PF03106">
    <property type="entry name" value="WRKY"/>
    <property type="match status" value="1"/>
</dbReference>
<organism evidence="7 8">
    <name type="scientific">Musa troglodytarum</name>
    <name type="common">fe'i banana</name>
    <dbReference type="NCBI Taxonomy" id="320322"/>
    <lineage>
        <taxon>Eukaryota</taxon>
        <taxon>Viridiplantae</taxon>
        <taxon>Streptophyta</taxon>
        <taxon>Embryophyta</taxon>
        <taxon>Tracheophyta</taxon>
        <taxon>Spermatophyta</taxon>
        <taxon>Magnoliopsida</taxon>
        <taxon>Liliopsida</taxon>
        <taxon>Zingiberales</taxon>
        <taxon>Musaceae</taxon>
        <taxon>Musa</taxon>
    </lineage>
</organism>
<protein>
    <submittedName>
        <fullName evidence="7">WRKY DNA -binding domain</fullName>
    </submittedName>
</protein>
<keyword evidence="2" id="KW-0805">Transcription regulation</keyword>
<dbReference type="AlphaFoldDB" id="A0A9E7ICY3"/>
<dbReference type="InterPro" id="IPR036576">
    <property type="entry name" value="WRKY_dom_sf"/>
</dbReference>
<dbReference type="SMART" id="SM00774">
    <property type="entry name" value="WRKY"/>
    <property type="match status" value="1"/>
</dbReference>
<evidence type="ECO:0000256" key="2">
    <source>
        <dbReference type="ARBA" id="ARBA00023015"/>
    </source>
</evidence>
<evidence type="ECO:0000256" key="3">
    <source>
        <dbReference type="ARBA" id="ARBA00023125"/>
    </source>
</evidence>
<dbReference type="InterPro" id="IPR044810">
    <property type="entry name" value="WRKY_plant"/>
</dbReference>
<keyword evidence="8" id="KW-1185">Reference proteome</keyword>
<dbReference type="GO" id="GO:0043565">
    <property type="term" value="F:sequence-specific DNA binding"/>
    <property type="evidence" value="ECO:0007669"/>
    <property type="project" value="InterPro"/>
</dbReference>
<comment type="subcellular location">
    <subcellularLocation>
        <location evidence="1">Nucleus</location>
    </subcellularLocation>
</comment>
<dbReference type="EMBL" id="CP097511">
    <property type="protein sequence ID" value="URE46770.1"/>
    <property type="molecule type" value="Genomic_DNA"/>
</dbReference>
<evidence type="ECO:0000313" key="8">
    <source>
        <dbReference type="Proteomes" id="UP001055439"/>
    </source>
</evidence>
<dbReference type="SUPFAM" id="SSF118290">
    <property type="entry name" value="WRKY DNA-binding domain"/>
    <property type="match status" value="1"/>
</dbReference>